<dbReference type="AlphaFoldDB" id="A0A9P0I5K1"/>
<protein>
    <submittedName>
        <fullName evidence="1">Uncharacterized protein</fullName>
    </submittedName>
</protein>
<dbReference type="Proteomes" id="UP001153321">
    <property type="component" value="Chromosome 23"/>
</dbReference>
<accession>A0A9P0I5K1</accession>
<evidence type="ECO:0000313" key="2">
    <source>
        <dbReference type="Proteomes" id="UP001153321"/>
    </source>
</evidence>
<sequence>MNNQLIEKIITSNNLTCPRFIYENPALDKNVAKALSKSFVKILNLSQAQQNSKTSNNLRQSILENIRKMCRVEPEKHVKVNEDLTAILLEFYEQINKNSTQTGIESTQRDLDAFLVRNLKDMNINSNHPKSQLNPEIVQALLNLNQNGIYHNELLKDIIHWNVTDNKNIQILKNLWASDSVCTQPSIAEDISIKFKTGIEKCLLEISYSILNDKDLNIDSIYNSNTDLKDLVNKASFSANCFQICYSILNYLFIMTNFDPRIQQFIQIFIENVKNSSSNQFSLLYPAHLSHIVVLLDTKIEELAPSIQKDFIESTNKFLSSLKCRNDLIMLLSHYPQWFDVYYK</sequence>
<reference evidence="1" key="1">
    <citation type="submission" date="2022-02" db="EMBL/GenBank/DDBJ databases">
        <authorList>
            <person name="King R."/>
        </authorList>
    </citation>
    <scope>NUCLEOTIDE SEQUENCE</scope>
</reference>
<gene>
    <name evidence="1" type="ORF">SPLIT_LOCUS6835</name>
</gene>
<name>A0A9P0I5K1_SPOLI</name>
<dbReference type="EMBL" id="LR824554">
    <property type="protein sequence ID" value="CAH1641479.1"/>
    <property type="molecule type" value="Genomic_DNA"/>
</dbReference>
<evidence type="ECO:0000313" key="1">
    <source>
        <dbReference type="EMBL" id="CAH1641479.1"/>
    </source>
</evidence>
<organism evidence="1 2">
    <name type="scientific">Spodoptera littoralis</name>
    <name type="common">Egyptian cotton leafworm</name>
    <dbReference type="NCBI Taxonomy" id="7109"/>
    <lineage>
        <taxon>Eukaryota</taxon>
        <taxon>Metazoa</taxon>
        <taxon>Ecdysozoa</taxon>
        <taxon>Arthropoda</taxon>
        <taxon>Hexapoda</taxon>
        <taxon>Insecta</taxon>
        <taxon>Pterygota</taxon>
        <taxon>Neoptera</taxon>
        <taxon>Endopterygota</taxon>
        <taxon>Lepidoptera</taxon>
        <taxon>Glossata</taxon>
        <taxon>Ditrysia</taxon>
        <taxon>Noctuoidea</taxon>
        <taxon>Noctuidae</taxon>
        <taxon>Amphipyrinae</taxon>
        <taxon>Spodoptera</taxon>
    </lineage>
</organism>
<proteinExistence type="predicted"/>
<keyword evidence="2" id="KW-1185">Reference proteome</keyword>